<feature type="chain" id="PRO_5012980861" evidence="13">
    <location>
        <begin position="26"/>
        <end position="755"/>
    </location>
</feature>
<evidence type="ECO:0000313" key="16">
    <source>
        <dbReference type="Proteomes" id="UP000192578"/>
    </source>
</evidence>
<keyword evidence="6 13" id="KW-0732">Signal</keyword>
<evidence type="ECO:0000259" key="14">
    <source>
        <dbReference type="PROSITE" id="PS50026"/>
    </source>
</evidence>
<evidence type="ECO:0000256" key="7">
    <source>
        <dbReference type="ARBA" id="ARBA00022737"/>
    </source>
</evidence>
<sequence>MECCCHRAWWIVIVLVISITALCEAELDRVFIHCCSLGRNFGRTSENCEDYSTPISGVQRQDQFWCGVALGVCCREEVAIGKCDDGKTAAQENLECTGDTGLPGGHEFKQCCDCCTLGLLAGSSGYGKQCDSASFQITNCNKLYKECCEFSKLRSGLFGNGSESLTPREGSTRPPRTTTRATTTMPTVPTTLDPTQTTPVGPSCPSGHEYHPGIGQCLDINECKRKTHTCPALQQCVNTVGSYKCEPDLPDAGQGTTRPEPAVTPRLCPSGYQNNPRTGRCEDIDECGANTDYCGSGMRCENEAGSFRCVREISCGTGYTYDAYRRDCTDNDECALGVHNCGTAYDCLNTQGSFRCTPKTCPKKMRLDYERGICNHVTCSLGMEAADDGTCVDINECNIPGNCKRNQDCFNTVGSHLCRDKLNCGAGHLLNEAGTRCDDIDECTDRTHNCFAGQRCENRPGTFECKCQDGFEPNFVRKQCDDINECLTFGRSACSASATCENFPGSYRCNCKDGFRHGSDGLTCEDIDECDQPNICHHGCINSWGSHNCTCRTGYRLASDGRTCEDIDECAENLSGPQLCFGECINNPGGYNCTCPSGFRMLPDNRRCEDIDECKEQLYCNRNDQICTNTEGGFNCNNIRCPPGYSQDADQKNRCRRLSLVCPIGDSYCLQQPISYSYNYMAIPTNPIFPNTGKIDLFTMRGPQQPTTKRPFMYGVQPADRRFFDTRTTGFNQATISLVRPLDGPQEIELEMQMP</sequence>
<evidence type="ECO:0000256" key="8">
    <source>
        <dbReference type="ARBA" id="ARBA00022837"/>
    </source>
</evidence>
<evidence type="ECO:0000256" key="6">
    <source>
        <dbReference type="ARBA" id="ARBA00022729"/>
    </source>
</evidence>
<keyword evidence="8" id="KW-0106">Calcium</keyword>
<feature type="region of interest" description="Disordered" evidence="12">
    <location>
        <begin position="159"/>
        <end position="204"/>
    </location>
</feature>
<dbReference type="PROSITE" id="PS01187">
    <property type="entry name" value="EGF_CA"/>
    <property type="match status" value="3"/>
</dbReference>
<evidence type="ECO:0000256" key="4">
    <source>
        <dbReference type="ARBA" id="ARBA00022530"/>
    </source>
</evidence>
<dbReference type="PANTHER" id="PTHR24050">
    <property type="entry name" value="PA14 DOMAIN-CONTAINING PROTEIN"/>
    <property type="match status" value="1"/>
</dbReference>
<comment type="caution">
    <text evidence="15">The sequence shown here is derived from an EMBL/GenBank/DDBJ whole genome shotgun (WGS) entry which is preliminary data.</text>
</comment>
<dbReference type="InterPro" id="IPR052235">
    <property type="entry name" value="Nephronectin_domain"/>
</dbReference>
<dbReference type="Pfam" id="PF22914">
    <property type="entry name" value="Fibulin_C"/>
    <property type="match status" value="1"/>
</dbReference>
<dbReference type="PROSITE" id="PS01186">
    <property type="entry name" value="EGF_2"/>
    <property type="match status" value="4"/>
</dbReference>
<dbReference type="OrthoDB" id="10022113at2759"/>
<comment type="caution">
    <text evidence="11">Lacks conserved residue(s) required for the propagation of feature annotation.</text>
</comment>
<feature type="disulfide bond" evidence="11">
    <location>
        <begin position="530"/>
        <end position="540"/>
    </location>
</feature>
<dbReference type="InterPro" id="IPR049883">
    <property type="entry name" value="NOTCH1_EGF-like"/>
</dbReference>
<feature type="domain" description="EGF-like" evidence="14">
    <location>
        <begin position="439"/>
        <end position="481"/>
    </location>
</feature>
<dbReference type="InterPro" id="IPR001881">
    <property type="entry name" value="EGF-like_Ca-bd_dom"/>
</dbReference>
<dbReference type="AlphaFoldDB" id="A0A1W0WUV6"/>
<dbReference type="FunFam" id="2.10.25.10:FF:000014">
    <property type="entry name" value="Latent-transforming growth factor beta-binding protein 3"/>
    <property type="match status" value="2"/>
</dbReference>
<evidence type="ECO:0000256" key="11">
    <source>
        <dbReference type="PROSITE-ProRule" id="PRU00076"/>
    </source>
</evidence>
<dbReference type="GO" id="GO:0005509">
    <property type="term" value="F:calcium ion binding"/>
    <property type="evidence" value="ECO:0007669"/>
    <property type="project" value="InterPro"/>
</dbReference>
<dbReference type="Pfam" id="PF12662">
    <property type="entry name" value="cEGF"/>
    <property type="match status" value="2"/>
</dbReference>
<organism evidence="15 16">
    <name type="scientific">Hypsibius exemplaris</name>
    <name type="common">Freshwater tardigrade</name>
    <dbReference type="NCBI Taxonomy" id="2072580"/>
    <lineage>
        <taxon>Eukaryota</taxon>
        <taxon>Metazoa</taxon>
        <taxon>Ecdysozoa</taxon>
        <taxon>Tardigrada</taxon>
        <taxon>Eutardigrada</taxon>
        <taxon>Parachela</taxon>
        <taxon>Hypsibioidea</taxon>
        <taxon>Hypsibiidae</taxon>
        <taxon>Hypsibius</taxon>
    </lineage>
</organism>
<evidence type="ECO:0000256" key="1">
    <source>
        <dbReference type="ARBA" id="ARBA00004498"/>
    </source>
</evidence>
<evidence type="ECO:0000256" key="12">
    <source>
        <dbReference type="SAM" id="MobiDB-lite"/>
    </source>
</evidence>
<evidence type="ECO:0000256" key="13">
    <source>
        <dbReference type="SAM" id="SignalP"/>
    </source>
</evidence>
<evidence type="ECO:0000256" key="3">
    <source>
        <dbReference type="ARBA" id="ARBA00022525"/>
    </source>
</evidence>
<dbReference type="InterPro" id="IPR009030">
    <property type="entry name" value="Growth_fac_rcpt_cys_sf"/>
</dbReference>
<dbReference type="SUPFAM" id="SSF57184">
    <property type="entry name" value="Growth factor receptor domain"/>
    <property type="match status" value="2"/>
</dbReference>
<dbReference type="EMBL" id="MTYJ01000044">
    <property type="protein sequence ID" value="OQV18960.1"/>
    <property type="molecule type" value="Genomic_DNA"/>
</dbReference>
<evidence type="ECO:0000256" key="10">
    <source>
        <dbReference type="ARBA" id="ARBA00023180"/>
    </source>
</evidence>
<dbReference type="FunFam" id="2.10.25.10:FF:000005">
    <property type="entry name" value="Fibrillin 2"/>
    <property type="match status" value="1"/>
</dbReference>
<dbReference type="SUPFAM" id="SSF57196">
    <property type="entry name" value="EGF/Laminin"/>
    <property type="match status" value="3"/>
</dbReference>
<feature type="domain" description="EGF-like" evidence="14">
    <location>
        <begin position="566"/>
        <end position="609"/>
    </location>
</feature>
<feature type="compositionally biased region" description="Low complexity" evidence="12">
    <location>
        <begin position="167"/>
        <end position="199"/>
    </location>
</feature>
<reference evidence="16" key="1">
    <citation type="submission" date="2017-01" db="EMBL/GenBank/DDBJ databases">
        <title>Comparative genomics of anhydrobiosis in the tardigrade Hypsibius dujardini.</title>
        <authorList>
            <person name="Yoshida Y."/>
            <person name="Koutsovoulos G."/>
            <person name="Laetsch D."/>
            <person name="Stevens L."/>
            <person name="Kumar S."/>
            <person name="Horikawa D."/>
            <person name="Ishino K."/>
            <person name="Komine S."/>
            <person name="Tomita M."/>
            <person name="Blaxter M."/>
            <person name="Arakawa K."/>
        </authorList>
    </citation>
    <scope>NUCLEOTIDE SEQUENCE [LARGE SCALE GENOMIC DNA]</scope>
    <source>
        <strain evidence="16">Z151</strain>
    </source>
</reference>
<dbReference type="CDD" id="cd00054">
    <property type="entry name" value="EGF_CA"/>
    <property type="match status" value="4"/>
</dbReference>
<dbReference type="SMART" id="SM00181">
    <property type="entry name" value="EGF"/>
    <property type="match status" value="8"/>
</dbReference>
<keyword evidence="10" id="KW-0325">Glycoprotein</keyword>
<keyword evidence="16" id="KW-1185">Reference proteome</keyword>
<evidence type="ECO:0000256" key="9">
    <source>
        <dbReference type="ARBA" id="ARBA00023157"/>
    </source>
</evidence>
<dbReference type="InterPro" id="IPR055088">
    <property type="entry name" value="Fibulin_C"/>
</dbReference>
<evidence type="ECO:0000313" key="15">
    <source>
        <dbReference type="EMBL" id="OQV18960.1"/>
    </source>
</evidence>
<gene>
    <name evidence="15" type="ORF">BV898_07016</name>
</gene>
<comment type="subcellular location">
    <subcellularLocation>
        <location evidence="1">Secreted</location>
        <location evidence="1">Extracellular space</location>
        <location evidence="1">Extracellular matrix</location>
    </subcellularLocation>
</comment>
<dbReference type="InterPro" id="IPR018097">
    <property type="entry name" value="EGF_Ca-bd_CS"/>
</dbReference>
<dbReference type="PROSITE" id="PS00010">
    <property type="entry name" value="ASX_HYDROXYL"/>
    <property type="match status" value="3"/>
</dbReference>
<feature type="domain" description="EGF-like" evidence="14">
    <location>
        <begin position="482"/>
        <end position="525"/>
    </location>
</feature>
<protein>
    <submittedName>
        <fullName evidence="15">Fibulin-1</fullName>
    </submittedName>
</protein>
<keyword evidence="4" id="KW-0272">Extracellular matrix</keyword>
<comment type="similarity">
    <text evidence="2">Belongs to the fibulin family.</text>
</comment>
<dbReference type="InterPro" id="IPR026823">
    <property type="entry name" value="cEGF"/>
</dbReference>
<keyword evidence="5 11" id="KW-0245">EGF-like domain</keyword>
<dbReference type="Pfam" id="PF07645">
    <property type="entry name" value="EGF_CA"/>
    <property type="match status" value="6"/>
</dbReference>
<dbReference type="InterPro" id="IPR000742">
    <property type="entry name" value="EGF"/>
</dbReference>
<dbReference type="FunFam" id="2.10.25.10:FF:000038">
    <property type="entry name" value="Fibrillin 2"/>
    <property type="match status" value="2"/>
</dbReference>
<dbReference type="PANTHER" id="PTHR24050:SF27">
    <property type="entry name" value="FIBRILLIN-1"/>
    <property type="match status" value="1"/>
</dbReference>
<keyword evidence="9 11" id="KW-1015">Disulfide bond</keyword>
<feature type="signal peptide" evidence="13">
    <location>
        <begin position="1"/>
        <end position="25"/>
    </location>
</feature>
<accession>A0A1W0WUV6</accession>
<dbReference type="PROSITE" id="PS50026">
    <property type="entry name" value="EGF_3"/>
    <property type="match status" value="4"/>
</dbReference>
<dbReference type="Gene3D" id="2.10.25.10">
    <property type="entry name" value="Laminin"/>
    <property type="match status" value="9"/>
</dbReference>
<keyword evidence="7" id="KW-0677">Repeat</keyword>
<name>A0A1W0WUV6_HYPEX</name>
<keyword evidence="3" id="KW-0964">Secreted</keyword>
<dbReference type="SMART" id="SM00179">
    <property type="entry name" value="EGF_CA"/>
    <property type="match status" value="9"/>
</dbReference>
<evidence type="ECO:0000256" key="5">
    <source>
        <dbReference type="ARBA" id="ARBA00022536"/>
    </source>
</evidence>
<proteinExistence type="inferred from homology"/>
<dbReference type="InterPro" id="IPR000152">
    <property type="entry name" value="EGF-type_Asp/Asn_hydroxyl_site"/>
</dbReference>
<feature type="domain" description="EGF-like" evidence="14">
    <location>
        <begin position="526"/>
        <end position="565"/>
    </location>
</feature>
<evidence type="ECO:0000256" key="2">
    <source>
        <dbReference type="ARBA" id="ARBA00006127"/>
    </source>
</evidence>
<dbReference type="Proteomes" id="UP000192578">
    <property type="component" value="Unassembled WGS sequence"/>
</dbReference>